<organism evidence="2 3">
    <name type="scientific">Tulasnella calospora MUT 4182</name>
    <dbReference type="NCBI Taxonomy" id="1051891"/>
    <lineage>
        <taxon>Eukaryota</taxon>
        <taxon>Fungi</taxon>
        <taxon>Dikarya</taxon>
        <taxon>Basidiomycota</taxon>
        <taxon>Agaricomycotina</taxon>
        <taxon>Agaricomycetes</taxon>
        <taxon>Cantharellales</taxon>
        <taxon>Tulasnellaceae</taxon>
        <taxon>Tulasnella</taxon>
    </lineage>
</organism>
<dbReference type="EMBL" id="KN823140">
    <property type="protein sequence ID" value="KIO21362.1"/>
    <property type="molecule type" value="Genomic_DNA"/>
</dbReference>
<dbReference type="GO" id="GO:0005634">
    <property type="term" value="C:nucleus"/>
    <property type="evidence" value="ECO:0007669"/>
    <property type="project" value="TreeGrafter"/>
</dbReference>
<dbReference type="GO" id="GO:0019901">
    <property type="term" value="F:protein kinase binding"/>
    <property type="evidence" value="ECO:0007669"/>
    <property type="project" value="InterPro"/>
</dbReference>
<dbReference type="PANTHER" id="PTHR15615">
    <property type="match status" value="1"/>
</dbReference>
<dbReference type="Proteomes" id="UP000054248">
    <property type="component" value="Unassembled WGS sequence"/>
</dbReference>
<dbReference type="STRING" id="1051891.A0A0C3LJ08"/>
<name>A0A0C3LJ08_9AGAM</name>
<evidence type="ECO:0000256" key="1">
    <source>
        <dbReference type="SAM" id="MobiDB-lite"/>
    </source>
</evidence>
<feature type="compositionally biased region" description="Low complexity" evidence="1">
    <location>
        <begin position="7"/>
        <end position="23"/>
    </location>
</feature>
<dbReference type="GO" id="GO:0016538">
    <property type="term" value="F:cyclin-dependent protein serine/threonine kinase regulator activity"/>
    <property type="evidence" value="ECO:0007669"/>
    <property type="project" value="TreeGrafter"/>
</dbReference>
<feature type="compositionally biased region" description="Low complexity" evidence="1">
    <location>
        <begin position="233"/>
        <end position="245"/>
    </location>
</feature>
<feature type="region of interest" description="Disordered" evidence="1">
    <location>
        <begin position="195"/>
        <end position="298"/>
    </location>
</feature>
<evidence type="ECO:0008006" key="4">
    <source>
        <dbReference type="Google" id="ProtNLM"/>
    </source>
</evidence>
<reference evidence="3" key="2">
    <citation type="submission" date="2015-01" db="EMBL/GenBank/DDBJ databases">
        <title>Evolutionary Origins and Diversification of the Mycorrhizal Mutualists.</title>
        <authorList>
            <consortium name="DOE Joint Genome Institute"/>
            <consortium name="Mycorrhizal Genomics Consortium"/>
            <person name="Kohler A."/>
            <person name="Kuo A."/>
            <person name="Nagy L.G."/>
            <person name="Floudas D."/>
            <person name="Copeland A."/>
            <person name="Barry K.W."/>
            <person name="Cichocki N."/>
            <person name="Veneault-Fourrey C."/>
            <person name="LaButti K."/>
            <person name="Lindquist E.A."/>
            <person name="Lipzen A."/>
            <person name="Lundell T."/>
            <person name="Morin E."/>
            <person name="Murat C."/>
            <person name="Riley R."/>
            <person name="Ohm R."/>
            <person name="Sun H."/>
            <person name="Tunlid A."/>
            <person name="Henrissat B."/>
            <person name="Grigoriev I.V."/>
            <person name="Hibbett D.S."/>
            <person name="Martin F."/>
        </authorList>
    </citation>
    <scope>NUCLEOTIDE SEQUENCE [LARGE SCALE GENOMIC DNA]</scope>
    <source>
        <strain evidence="3">MUT 4182</strain>
    </source>
</reference>
<accession>A0A0C3LJ08</accession>
<dbReference type="PANTHER" id="PTHR15615:SF117">
    <property type="entry name" value="PHO85 CYCLIN PHO80"/>
    <property type="match status" value="1"/>
</dbReference>
<feature type="compositionally biased region" description="Polar residues" evidence="1">
    <location>
        <begin position="283"/>
        <end position="292"/>
    </location>
</feature>
<dbReference type="AlphaFoldDB" id="A0A0C3LJ08"/>
<dbReference type="InterPro" id="IPR013922">
    <property type="entry name" value="Cyclin_PHO80-like"/>
</dbReference>
<dbReference type="Gene3D" id="1.10.472.10">
    <property type="entry name" value="Cyclin-like"/>
    <property type="match status" value="1"/>
</dbReference>
<dbReference type="CDD" id="cd20558">
    <property type="entry name" value="CYCLIN_ScPCL7-like"/>
    <property type="match status" value="1"/>
</dbReference>
<gene>
    <name evidence="2" type="ORF">M407DRAFT_126620</name>
</gene>
<keyword evidence="3" id="KW-1185">Reference proteome</keyword>
<evidence type="ECO:0000313" key="2">
    <source>
        <dbReference type="EMBL" id="KIO21362.1"/>
    </source>
</evidence>
<dbReference type="InterPro" id="IPR036915">
    <property type="entry name" value="Cyclin-like_sf"/>
</dbReference>
<reference evidence="2 3" key="1">
    <citation type="submission" date="2014-04" db="EMBL/GenBank/DDBJ databases">
        <authorList>
            <consortium name="DOE Joint Genome Institute"/>
            <person name="Kuo A."/>
            <person name="Girlanda M."/>
            <person name="Perotto S."/>
            <person name="Kohler A."/>
            <person name="Nagy L.G."/>
            <person name="Floudas D."/>
            <person name="Copeland A."/>
            <person name="Barry K.W."/>
            <person name="Cichocki N."/>
            <person name="Veneault-Fourrey C."/>
            <person name="LaButti K."/>
            <person name="Lindquist E.A."/>
            <person name="Lipzen A."/>
            <person name="Lundell T."/>
            <person name="Morin E."/>
            <person name="Murat C."/>
            <person name="Sun H."/>
            <person name="Tunlid A."/>
            <person name="Henrissat B."/>
            <person name="Grigoriev I.V."/>
            <person name="Hibbett D.S."/>
            <person name="Martin F."/>
            <person name="Nordberg H.P."/>
            <person name="Cantor M.N."/>
            <person name="Hua S.X."/>
        </authorList>
    </citation>
    <scope>NUCLEOTIDE SEQUENCE [LARGE SCALE GENOMIC DNA]</scope>
    <source>
        <strain evidence="2 3">MUT 4182</strain>
    </source>
</reference>
<dbReference type="GO" id="GO:0000307">
    <property type="term" value="C:cyclin-dependent protein kinase holoenzyme complex"/>
    <property type="evidence" value="ECO:0007669"/>
    <property type="project" value="TreeGrafter"/>
</dbReference>
<sequence>MDPSPPSSSSSSNGPSASTSADSRTSLAPRFEDCEVQHLVELIADMIDRLIAHNDQIPLQPDALTRFHSRLPPGISVHDYFARIVKYANVDRSCLLITLHYIDQICTRLPKFTITSLTIHRFIIASITVSSKALCDVFCTNTHYAKVGGITVAELNMLEKEFLSVIDWRLFCTRELLQAYYVNLIRTHSKHMYKLDVEQPPEHTPIAPTSSPDAEEEDEAAGLSMSQEDAYEADSTAHAASCSASCVTTEDEGMRETTSDSDSSGDEDEDPPDQPVAVPSNLYPPSSQTVTPRTAAKRRALSLELAHEEDVLRPRGRRRLDGP</sequence>
<dbReference type="Pfam" id="PF08613">
    <property type="entry name" value="Cyclin"/>
    <property type="match status" value="1"/>
</dbReference>
<proteinExistence type="predicted"/>
<dbReference type="HOGENOM" id="CLU_057371_3_0_1"/>
<protein>
    <recommendedName>
        <fullName evidence="4">Cyclin-domain-containing protein</fullName>
    </recommendedName>
</protein>
<dbReference type="OrthoDB" id="337735at2759"/>
<feature type="compositionally biased region" description="Acidic residues" evidence="1">
    <location>
        <begin position="263"/>
        <end position="272"/>
    </location>
</feature>
<evidence type="ECO:0000313" key="3">
    <source>
        <dbReference type="Proteomes" id="UP000054248"/>
    </source>
</evidence>
<feature type="region of interest" description="Disordered" evidence="1">
    <location>
        <begin position="1"/>
        <end position="24"/>
    </location>
</feature>
<dbReference type="SUPFAM" id="SSF47954">
    <property type="entry name" value="Cyclin-like"/>
    <property type="match status" value="1"/>
</dbReference>